<evidence type="ECO:0000313" key="13">
    <source>
        <dbReference type="Proteomes" id="UP000179627"/>
    </source>
</evidence>
<dbReference type="InterPro" id="IPR023408">
    <property type="entry name" value="MscS_beta-dom_sf"/>
</dbReference>
<dbReference type="Gene3D" id="3.30.70.100">
    <property type="match status" value="1"/>
</dbReference>
<keyword evidence="6 8" id="KW-0472">Membrane</keyword>
<feature type="compositionally biased region" description="Acidic residues" evidence="7">
    <location>
        <begin position="377"/>
        <end position="392"/>
    </location>
</feature>
<dbReference type="Proteomes" id="UP000179627">
    <property type="component" value="Unassembled WGS sequence"/>
</dbReference>
<dbReference type="InterPro" id="IPR011014">
    <property type="entry name" value="MscS_channel_TM-2"/>
</dbReference>
<evidence type="ECO:0000259" key="10">
    <source>
        <dbReference type="Pfam" id="PF21082"/>
    </source>
</evidence>
<gene>
    <name evidence="12" type="ORF">CC117_17200</name>
</gene>
<evidence type="ECO:0000256" key="4">
    <source>
        <dbReference type="ARBA" id="ARBA00022692"/>
    </source>
</evidence>
<dbReference type="Pfam" id="PF21082">
    <property type="entry name" value="MS_channel_3rd"/>
    <property type="match status" value="1"/>
</dbReference>
<dbReference type="Pfam" id="PF21088">
    <property type="entry name" value="MS_channel_1st"/>
    <property type="match status" value="1"/>
</dbReference>
<evidence type="ECO:0000313" key="12">
    <source>
        <dbReference type="EMBL" id="OHV36907.1"/>
    </source>
</evidence>
<dbReference type="PANTHER" id="PTHR30460:SF0">
    <property type="entry name" value="MODERATE CONDUCTANCE MECHANOSENSITIVE CHANNEL YBIO"/>
    <property type="match status" value="1"/>
</dbReference>
<dbReference type="Pfam" id="PF00924">
    <property type="entry name" value="MS_channel_2nd"/>
    <property type="match status" value="1"/>
</dbReference>
<dbReference type="GO" id="GO:0008381">
    <property type="term" value="F:mechanosensitive monoatomic ion channel activity"/>
    <property type="evidence" value="ECO:0007669"/>
    <property type="project" value="InterPro"/>
</dbReference>
<feature type="compositionally biased region" description="Gly residues" evidence="7">
    <location>
        <begin position="437"/>
        <end position="446"/>
    </location>
</feature>
<dbReference type="FunFam" id="1.10.287.1260:FF:000005">
    <property type="entry name" value="Mechanosensitive ion channel family protein"/>
    <property type="match status" value="1"/>
</dbReference>
<keyword evidence="4 8" id="KW-0812">Transmembrane</keyword>
<reference evidence="13" key="1">
    <citation type="submission" date="2016-07" db="EMBL/GenBank/DDBJ databases">
        <title>Sequence Frankia sp. strain CcI1.17.</title>
        <authorList>
            <person name="Ghodhbane-Gtari F."/>
            <person name="Swanson E."/>
            <person name="Gueddou A."/>
            <person name="Morris K."/>
            <person name="Hezbri K."/>
            <person name="Ktari A."/>
            <person name="Nouioui I."/>
            <person name="Abebe-Akele F."/>
            <person name="Simpson S."/>
            <person name="Thomas K."/>
            <person name="Gtari M."/>
            <person name="Tisa L.S."/>
            <person name="Hurst S."/>
        </authorList>
    </citation>
    <scope>NUCLEOTIDE SEQUENCE [LARGE SCALE GENOMIC DNA]</scope>
    <source>
        <strain evidence="13">Cc1.17</strain>
    </source>
</reference>
<dbReference type="SUPFAM" id="SSF82861">
    <property type="entry name" value="Mechanosensitive channel protein MscS (YggB), transmembrane region"/>
    <property type="match status" value="1"/>
</dbReference>
<evidence type="ECO:0000259" key="11">
    <source>
        <dbReference type="Pfam" id="PF21088"/>
    </source>
</evidence>
<evidence type="ECO:0000256" key="1">
    <source>
        <dbReference type="ARBA" id="ARBA00004651"/>
    </source>
</evidence>
<dbReference type="Gene3D" id="1.10.287.1260">
    <property type="match status" value="1"/>
</dbReference>
<evidence type="ECO:0000256" key="7">
    <source>
        <dbReference type="SAM" id="MobiDB-lite"/>
    </source>
</evidence>
<evidence type="ECO:0000256" key="5">
    <source>
        <dbReference type="ARBA" id="ARBA00022989"/>
    </source>
</evidence>
<dbReference type="AlphaFoldDB" id="A0A1S1QT57"/>
<dbReference type="InterPro" id="IPR045276">
    <property type="entry name" value="YbiO_bact"/>
</dbReference>
<evidence type="ECO:0000256" key="6">
    <source>
        <dbReference type="ARBA" id="ARBA00023136"/>
    </source>
</evidence>
<keyword evidence="5 8" id="KW-1133">Transmembrane helix</keyword>
<comment type="similarity">
    <text evidence="2">Belongs to the MscS (TC 1.A.23) family.</text>
</comment>
<dbReference type="InterPro" id="IPR010920">
    <property type="entry name" value="LSM_dom_sf"/>
</dbReference>
<protein>
    <submittedName>
        <fullName evidence="12">Mechanosensitive ion channel protein MscS</fullName>
    </submittedName>
</protein>
<dbReference type="Gene3D" id="2.30.30.60">
    <property type="match status" value="1"/>
</dbReference>
<feature type="compositionally biased region" description="Low complexity" evidence="7">
    <location>
        <begin position="421"/>
        <end position="436"/>
    </location>
</feature>
<proteinExistence type="inferred from homology"/>
<dbReference type="GO" id="GO:0005886">
    <property type="term" value="C:plasma membrane"/>
    <property type="evidence" value="ECO:0007669"/>
    <property type="project" value="UniProtKB-SubCell"/>
</dbReference>
<sequence>MGLPVVAQPVIPMLGALLTPSAAPTTPAPGGSPTPIPSVSLSPDATMDPIVSIEGVANALRDACGLDASITCRTVYNLTHSNNLASGAEVFLGTPVKIVLILLIAAVVRALLHRFIRRATGRAASGRSGGPLRGLRSNTLLGAFGDPTVLLERRRQRAGTVGSLLRSVTSIIIFGLAFLTILGEIGLNLAPIVASAGVLGIAVGFGAQNLVRDFLSGTFMLLEDQYGVGDVIDVGPVSGTVEAVSLRMTRLRDVEGTVWYVRNGEITRVGNKSQQWARAVLDVPLDYDTEVAAAKRILVTTADELWKDDKWTSLILSEPEVWGMETMTADGYTLRIAIKTQPLKQWDVARELRERVRSSLSTAGIDLGTVQRSEVVMVDDDDDQPGEAEDETGGVPSQPGGAGQGAGEQSAPRIDPPAPAPSSAGVSSAGASSGSGSALGGGAGSR</sequence>
<feature type="transmembrane region" description="Helical" evidence="8">
    <location>
        <begin position="163"/>
        <end position="183"/>
    </location>
</feature>
<feature type="transmembrane region" description="Helical" evidence="8">
    <location>
        <begin position="189"/>
        <end position="211"/>
    </location>
</feature>
<feature type="domain" description="Mechanosensitive ion channel MscS" evidence="9">
    <location>
        <begin position="209"/>
        <end position="271"/>
    </location>
</feature>
<feature type="region of interest" description="Disordered" evidence="7">
    <location>
        <begin position="371"/>
        <end position="446"/>
    </location>
</feature>
<dbReference type="InterPro" id="IPR049278">
    <property type="entry name" value="MS_channel_C"/>
</dbReference>
<dbReference type="PANTHER" id="PTHR30460">
    <property type="entry name" value="MODERATE CONDUCTANCE MECHANOSENSITIVE CHANNEL YBIO"/>
    <property type="match status" value="1"/>
</dbReference>
<evidence type="ECO:0000256" key="3">
    <source>
        <dbReference type="ARBA" id="ARBA00022475"/>
    </source>
</evidence>
<comment type="subcellular location">
    <subcellularLocation>
        <location evidence="1">Cell membrane</location>
        <topology evidence="1">Multi-pass membrane protein</topology>
    </subcellularLocation>
</comment>
<comment type="caution">
    <text evidence="12">The sequence shown here is derived from an EMBL/GenBank/DDBJ whole genome shotgun (WGS) entry which is preliminary data.</text>
</comment>
<feature type="domain" description="Mechanosensitive ion channel transmembrane helices 2/3" evidence="11">
    <location>
        <begin position="168"/>
        <end position="208"/>
    </location>
</feature>
<dbReference type="InterPro" id="IPR006685">
    <property type="entry name" value="MscS_channel_2nd"/>
</dbReference>
<dbReference type="SUPFAM" id="SSF82689">
    <property type="entry name" value="Mechanosensitive channel protein MscS (YggB), C-terminal domain"/>
    <property type="match status" value="1"/>
</dbReference>
<evidence type="ECO:0000256" key="8">
    <source>
        <dbReference type="SAM" id="Phobius"/>
    </source>
</evidence>
<feature type="domain" description="Mechanosensitive ion channel MscS C-terminal" evidence="10">
    <location>
        <begin position="280"/>
        <end position="366"/>
    </location>
</feature>
<evidence type="ECO:0000259" key="9">
    <source>
        <dbReference type="Pfam" id="PF00924"/>
    </source>
</evidence>
<dbReference type="FunFam" id="2.30.30.60:FF:000001">
    <property type="entry name" value="MscS Mechanosensitive ion channel"/>
    <property type="match status" value="1"/>
</dbReference>
<dbReference type="InterPro" id="IPR011066">
    <property type="entry name" value="MscS_channel_C_sf"/>
</dbReference>
<dbReference type="EMBL" id="MBLM01000114">
    <property type="protein sequence ID" value="OHV36907.1"/>
    <property type="molecule type" value="Genomic_DNA"/>
</dbReference>
<evidence type="ECO:0000256" key="2">
    <source>
        <dbReference type="ARBA" id="ARBA00008017"/>
    </source>
</evidence>
<keyword evidence="3" id="KW-1003">Cell membrane</keyword>
<dbReference type="SUPFAM" id="SSF50182">
    <property type="entry name" value="Sm-like ribonucleoproteins"/>
    <property type="match status" value="1"/>
</dbReference>
<dbReference type="InterPro" id="IPR049142">
    <property type="entry name" value="MS_channel_1st"/>
</dbReference>
<keyword evidence="13" id="KW-1185">Reference proteome</keyword>
<organism evidence="12 13">
    <name type="scientific">Parafrankia colletiae</name>
    <dbReference type="NCBI Taxonomy" id="573497"/>
    <lineage>
        <taxon>Bacteria</taxon>
        <taxon>Bacillati</taxon>
        <taxon>Actinomycetota</taxon>
        <taxon>Actinomycetes</taxon>
        <taxon>Frankiales</taxon>
        <taxon>Frankiaceae</taxon>
        <taxon>Parafrankia</taxon>
    </lineage>
</organism>
<feature type="transmembrane region" description="Helical" evidence="8">
    <location>
        <begin position="90"/>
        <end position="112"/>
    </location>
</feature>
<name>A0A1S1QT57_9ACTN</name>
<accession>A0A1S1QT57</accession>